<keyword evidence="5" id="KW-1185">Reference proteome</keyword>
<protein>
    <submittedName>
        <fullName evidence="4">NADPH-dependent FMN reductase</fullName>
    </submittedName>
</protein>
<dbReference type="Gene3D" id="3.40.50.360">
    <property type="match status" value="1"/>
</dbReference>
<dbReference type="InterPro" id="IPR051796">
    <property type="entry name" value="ISF_SsuE-like"/>
</dbReference>
<dbReference type="InterPro" id="IPR029039">
    <property type="entry name" value="Flavoprotein-like_sf"/>
</dbReference>
<dbReference type="HOGENOM" id="CLU_050993_7_1_9"/>
<dbReference type="PhylomeDB" id="F9UKX2"/>
<dbReference type="EnsemblBacteria" id="CCC77987">
    <property type="protein sequence ID" value="CCC77987"/>
    <property type="gene ID" value="lp_0490"/>
</dbReference>
<proteinExistence type="predicted"/>
<evidence type="ECO:0000313" key="4">
    <source>
        <dbReference type="EMBL" id="CCC77987.1"/>
    </source>
</evidence>
<gene>
    <name evidence="4" type="ordered locus">lp_0490</name>
</gene>
<sequence>MARLVLDELDYQEINLSSVKIFDVKDFRFSPSWPRQNDEYYGIIEQLKRAKIIVFSTPIYWYGTSAVLKRFIERWSESIKVDTDFRESMQEKKIVLIIVGGDNPVVKGQIIIDQFKYICEFLGMKLIVSVIGEANRPDTISNDPNALYEAKKANIILKKLDMGGNDFANIQ</sequence>
<keyword evidence="1" id="KW-0285">Flavoprotein</keyword>
<dbReference type="PATRIC" id="fig|220668.9.peg.404"/>
<dbReference type="Pfam" id="PF02525">
    <property type="entry name" value="Flavodoxin_2"/>
    <property type="match status" value="1"/>
</dbReference>
<dbReference type="EMBL" id="AL935263">
    <property type="protein sequence ID" value="CCC77987.1"/>
    <property type="molecule type" value="Genomic_DNA"/>
</dbReference>
<dbReference type="PANTHER" id="PTHR43278:SF4">
    <property type="entry name" value="NAD(P)H-DEPENDENT FMN-CONTAINING OXIDOREDUCTASE YWQN-RELATED"/>
    <property type="match status" value="1"/>
</dbReference>
<dbReference type="InterPro" id="IPR003680">
    <property type="entry name" value="Flavodoxin_fold"/>
</dbReference>
<dbReference type="AlphaFoldDB" id="F9UKX2"/>
<dbReference type="KEGG" id="lpl:lp_0490"/>
<dbReference type="STRING" id="220668.lp_0490"/>
<dbReference type="Proteomes" id="UP000000432">
    <property type="component" value="Chromosome"/>
</dbReference>
<dbReference type="OrthoDB" id="9805976at2"/>
<evidence type="ECO:0000256" key="1">
    <source>
        <dbReference type="ARBA" id="ARBA00022630"/>
    </source>
</evidence>
<name>F9UKX2_LACPL</name>
<evidence type="ECO:0000259" key="3">
    <source>
        <dbReference type="Pfam" id="PF02525"/>
    </source>
</evidence>
<reference evidence="4 5" key="1">
    <citation type="journal article" date="2003" name="Proc. Natl. Acad. Sci. U.S.A.">
        <title>Complete genome sequence of Lactobacillus plantarum WCFS1.</title>
        <authorList>
            <person name="Kleerebezem M."/>
            <person name="Boekhorst J."/>
            <person name="van Kranenburg R."/>
            <person name="Molenaar D."/>
            <person name="Kuipers O.P."/>
            <person name="Leer R."/>
            <person name="Tarchini R."/>
            <person name="Peters S.A."/>
            <person name="Sandbrink H.M."/>
            <person name="Fiers M.W."/>
            <person name="Stiekema W."/>
            <person name="Lankhorst R.M."/>
            <person name="Bron P.A."/>
            <person name="Hoffer S.M."/>
            <person name="Groot M.N."/>
            <person name="Kerkhoven R."/>
            <person name="de Vries M."/>
            <person name="Ursing B."/>
            <person name="de Vos W.M."/>
            <person name="Siezen R.J."/>
        </authorList>
    </citation>
    <scope>NUCLEOTIDE SEQUENCE [LARGE SCALE GENOMIC DNA]</scope>
    <source>
        <strain evidence="5">ATCC BAA-793 / NCIMB 8826 / WCFS1</strain>
    </source>
</reference>
<evidence type="ECO:0000256" key="2">
    <source>
        <dbReference type="ARBA" id="ARBA00022643"/>
    </source>
</evidence>
<organism evidence="4 5">
    <name type="scientific">Lactiplantibacillus plantarum (strain ATCC BAA-793 / NCIMB 8826 / WCFS1)</name>
    <name type="common">Lactobacillus plantarum</name>
    <dbReference type="NCBI Taxonomy" id="220668"/>
    <lineage>
        <taxon>Bacteria</taxon>
        <taxon>Bacillati</taxon>
        <taxon>Bacillota</taxon>
        <taxon>Bacilli</taxon>
        <taxon>Lactobacillales</taxon>
        <taxon>Lactobacillaceae</taxon>
        <taxon>Lactiplantibacillus</taxon>
    </lineage>
</organism>
<keyword evidence="2" id="KW-0288">FMN</keyword>
<dbReference type="PANTHER" id="PTHR43278">
    <property type="entry name" value="NAD(P)H-DEPENDENT FMN-CONTAINING OXIDOREDUCTASE YWQN-RELATED"/>
    <property type="match status" value="1"/>
</dbReference>
<reference key="2">
    <citation type="submission" date="2011-06" db="EMBL/GenBank/DDBJ databases">
        <title>Complete resequencing and reannotation of the Lactobacillus plantarum WCFS1 genome.</title>
        <authorList>
            <person name="Siezen R.J."/>
            <person name="Francke C."/>
            <person name="Renckens B."/>
            <person name="Boekhorst J."/>
            <person name="Wels M."/>
            <person name="Kleerebezem M."/>
            <person name="van Hijum S.A.F.T."/>
        </authorList>
    </citation>
    <scope>NUCLEOTIDE SEQUENCE</scope>
    <source>
        <strain>WCFS1</strain>
    </source>
</reference>
<accession>F9UKX2</accession>
<reference evidence="4 5" key="3">
    <citation type="journal article" date="2012" name="J. Bacteriol.">
        <title>Complete resequencing and reannotation of the Lactobacillus plantarum WCFS1 genome.</title>
        <authorList>
            <person name="Siezen R.J."/>
            <person name="Francke C."/>
            <person name="Renckens B."/>
            <person name="Boekhorst J."/>
            <person name="Wels M."/>
            <person name="Kleerebezem M."/>
            <person name="van Hijum S.A.F.T."/>
        </authorList>
    </citation>
    <scope>NUCLEOTIDE SEQUENCE [LARGE SCALE GENOMIC DNA]</scope>
    <source>
        <strain evidence="5">ATCC BAA-793 / NCIMB 8826 / WCFS1</strain>
    </source>
</reference>
<evidence type="ECO:0000313" key="5">
    <source>
        <dbReference type="Proteomes" id="UP000000432"/>
    </source>
</evidence>
<dbReference type="eggNOG" id="COG0655">
    <property type="taxonomic scope" value="Bacteria"/>
</dbReference>
<dbReference type="SUPFAM" id="SSF52218">
    <property type="entry name" value="Flavoproteins"/>
    <property type="match status" value="1"/>
</dbReference>
<dbReference type="RefSeq" id="WP_011101029.1">
    <property type="nucleotide sequence ID" value="NC_004567.2"/>
</dbReference>
<feature type="domain" description="Flavodoxin-like fold" evidence="3">
    <location>
        <begin position="19"/>
        <end position="139"/>
    </location>
</feature>